<evidence type="ECO:0000313" key="3">
    <source>
        <dbReference type="EMBL" id="TMW66880.1"/>
    </source>
</evidence>
<dbReference type="Proteomes" id="UP000794436">
    <property type="component" value="Unassembled WGS sequence"/>
</dbReference>
<feature type="transmembrane region" description="Helical" evidence="1">
    <location>
        <begin position="124"/>
        <end position="150"/>
    </location>
</feature>
<name>A0A8K1CP16_PYTOL</name>
<sequence>MRRLALAVLGFDAILAQGQAVLASRVPGDAPSYQSQALVVTSSPIGQGYPITRRLYSSSDAQTQAKVGRSVRRAIKQLRRGNNRTYTEIIVAVRVYVLEEDPPDDTPMTNDEAENKLKKWIQDVALFIIPGIILAVISLLTMIFFFMCRCCCNRCGGRHPSREVYSRMQKIVPVLIVLLVGVAIVVGGASALSYRTTLTTGATQLFNATSETLFNTPQQMTAARLPLEVIRDKVVDVAGQIQVKLEGTDFILDGLTGFVVLLDDLVTYTTGRVLPYGCTPTSSNKDLCFPCLVCLLIPASVSNVLSEMNDTAGANVEQLKIARGSIISLLIAQASSIRSILNDKIKLITNIEEPMNSAHGDVVDARARAVSLGLIGGLFGLAPLKRLVNTIHIGYSVGFVALIALFLVSAVFLGTSAFFVDVCEISAILQKDWTLAVSGDQGKAMNACFRNESLIQVFELEEYLAFARAGIPFPDIQVDQMLAFTQLNAFVDAIRKTDKTTFQIDIAGMLAVLNMYTGQTETQCNPGNKYTKASMLEPWTVTPSVSRNSDETAETYFKRYYATYDTACDPKKGDGKPFQCTSGASPCVFSTAVRDLAHIVLVQIQVEIDANIFIDGLYTRINRVAEHGRVHAERHGACGLAASHQERSEQHADP</sequence>
<comment type="caution">
    <text evidence="3">The sequence shown here is derived from an EMBL/GenBank/DDBJ whole genome shotgun (WGS) entry which is preliminary data.</text>
</comment>
<dbReference type="InterPro" id="IPR040283">
    <property type="entry name" value="DDB_G0292058-like"/>
</dbReference>
<keyword evidence="1" id="KW-0472">Membrane</keyword>
<keyword evidence="1" id="KW-0812">Transmembrane</keyword>
<evidence type="ECO:0000256" key="2">
    <source>
        <dbReference type="SAM" id="SignalP"/>
    </source>
</evidence>
<dbReference type="AlphaFoldDB" id="A0A8K1CP16"/>
<organism evidence="3 4">
    <name type="scientific">Pythium oligandrum</name>
    <name type="common">Mycoparasitic fungus</name>
    <dbReference type="NCBI Taxonomy" id="41045"/>
    <lineage>
        <taxon>Eukaryota</taxon>
        <taxon>Sar</taxon>
        <taxon>Stramenopiles</taxon>
        <taxon>Oomycota</taxon>
        <taxon>Peronosporomycetes</taxon>
        <taxon>Pythiales</taxon>
        <taxon>Pythiaceae</taxon>
        <taxon>Pythium</taxon>
    </lineage>
</organism>
<dbReference type="EMBL" id="SPLM01000006">
    <property type="protein sequence ID" value="TMW66880.1"/>
    <property type="molecule type" value="Genomic_DNA"/>
</dbReference>
<protein>
    <submittedName>
        <fullName evidence="3">Uncharacterized protein</fullName>
    </submittedName>
</protein>
<feature type="transmembrane region" description="Helical" evidence="1">
    <location>
        <begin position="171"/>
        <end position="194"/>
    </location>
</feature>
<dbReference type="GO" id="GO:0016020">
    <property type="term" value="C:membrane"/>
    <property type="evidence" value="ECO:0007669"/>
    <property type="project" value="TreeGrafter"/>
</dbReference>
<keyword evidence="1" id="KW-1133">Transmembrane helix</keyword>
<dbReference type="PANTHER" id="PTHR31414:SF18">
    <property type="entry name" value="TRANSMEMBRANE PROTEIN-RELATED"/>
    <property type="match status" value="1"/>
</dbReference>
<keyword evidence="2" id="KW-0732">Signal</keyword>
<proteinExistence type="predicted"/>
<feature type="transmembrane region" description="Helical" evidence="1">
    <location>
        <begin position="396"/>
        <end position="420"/>
    </location>
</feature>
<feature type="chain" id="PRO_5035464827" evidence="2">
    <location>
        <begin position="19"/>
        <end position="654"/>
    </location>
</feature>
<evidence type="ECO:0000256" key="1">
    <source>
        <dbReference type="SAM" id="Phobius"/>
    </source>
</evidence>
<accession>A0A8K1CP16</accession>
<gene>
    <name evidence="3" type="ORF">Poli38472_011996</name>
</gene>
<dbReference type="PANTHER" id="PTHR31414">
    <property type="entry name" value="TRANSMEMBRANE PROTEIN DDB_G0292058"/>
    <property type="match status" value="1"/>
</dbReference>
<keyword evidence="4" id="KW-1185">Reference proteome</keyword>
<dbReference type="OrthoDB" id="193965at2759"/>
<evidence type="ECO:0000313" key="4">
    <source>
        <dbReference type="Proteomes" id="UP000794436"/>
    </source>
</evidence>
<reference evidence="3" key="1">
    <citation type="submission" date="2019-03" db="EMBL/GenBank/DDBJ databases">
        <title>Long read genome sequence of the mycoparasitic Pythium oligandrum ATCC 38472 isolated from sugarbeet rhizosphere.</title>
        <authorList>
            <person name="Gaulin E."/>
        </authorList>
    </citation>
    <scope>NUCLEOTIDE SEQUENCE</scope>
    <source>
        <strain evidence="3">ATCC 38472_TT</strain>
    </source>
</reference>
<feature type="signal peptide" evidence="2">
    <location>
        <begin position="1"/>
        <end position="18"/>
    </location>
</feature>